<dbReference type="EMBL" id="ATLK01000001">
    <property type="protein sequence ID" value="KFF31265.1"/>
    <property type="molecule type" value="Genomic_DNA"/>
</dbReference>
<dbReference type="Proteomes" id="UP000028730">
    <property type="component" value="Unassembled WGS sequence"/>
</dbReference>
<accession>A0A080N4E2</accession>
<organism evidence="1 2">
    <name type="scientific">Bifidobacterium bombi DSM 19703</name>
    <dbReference type="NCBI Taxonomy" id="1341695"/>
    <lineage>
        <taxon>Bacteria</taxon>
        <taxon>Bacillati</taxon>
        <taxon>Actinomycetota</taxon>
        <taxon>Actinomycetes</taxon>
        <taxon>Bifidobacteriales</taxon>
        <taxon>Bifidobacteriaceae</taxon>
        <taxon>Bifidobacterium</taxon>
    </lineage>
</organism>
<comment type="caution">
    <text evidence="1">The sequence shown here is derived from an EMBL/GenBank/DDBJ whole genome shotgun (WGS) entry which is preliminary data.</text>
</comment>
<dbReference type="OrthoDB" id="9975962at2"/>
<dbReference type="RefSeq" id="WP_044086773.1">
    <property type="nucleotide sequence ID" value="NZ_ATLK01000001.1"/>
</dbReference>
<evidence type="ECO:0000313" key="2">
    <source>
        <dbReference type="Proteomes" id="UP000028730"/>
    </source>
</evidence>
<keyword evidence="2" id="KW-1185">Reference proteome</keyword>
<dbReference type="AlphaFoldDB" id="A0A080N4E2"/>
<proteinExistence type="predicted"/>
<protein>
    <submittedName>
        <fullName evidence="1">Uncharacterized protein</fullName>
    </submittedName>
</protein>
<reference evidence="1 2" key="1">
    <citation type="journal article" date="2014" name="Appl. Environ. Microbiol.">
        <title>Genomic encyclopedia of type strains of the genus Bifidobacterium.</title>
        <authorList>
            <person name="Milani C."/>
            <person name="Lugli G.A."/>
            <person name="Duranti S."/>
            <person name="Turroni F."/>
            <person name="Bottacini F."/>
            <person name="Mangifesta M."/>
            <person name="Sanchez B."/>
            <person name="Viappiani A."/>
            <person name="Mancabelli L."/>
            <person name="Taminiau B."/>
            <person name="Delcenserie V."/>
            <person name="Barrangou R."/>
            <person name="Margolles A."/>
            <person name="van Sinderen D."/>
            <person name="Ventura M."/>
        </authorList>
    </citation>
    <scope>NUCLEOTIDE SEQUENCE [LARGE SCALE GENOMIC DNA]</scope>
    <source>
        <strain evidence="1 2">DSM 19703</strain>
    </source>
</reference>
<evidence type="ECO:0000313" key="1">
    <source>
        <dbReference type="EMBL" id="KFF31265.1"/>
    </source>
</evidence>
<gene>
    <name evidence="1" type="ORF">BBOMB_0605</name>
</gene>
<sequence>MTIGFEKLTALAETSLALVAGVNDIKEGLGRDALDAGEPDIAIADALDAAMLKPELFAQFPPEVKELAKDPDYYEIEVYADQLNV</sequence>
<dbReference type="eggNOG" id="ENOG5031W44">
    <property type="taxonomic scope" value="Bacteria"/>
</dbReference>
<name>A0A080N4E2_9BIFI</name>